<feature type="region of interest" description="Disordered" evidence="1">
    <location>
        <begin position="829"/>
        <end position="852"/>
    </location>
</feature>
<accession>A0A7X5BZ99</accession>
<evidence type="ECO:0000256" key="1">
    <source>
        <dbReference type="SAM" id="MobiDB-lite"/>
    </source>
</evidence>
<gene>
    <name evidence="2" type="ORF">GT003_15985</name>
</gene>
<dbReference type="OrthoDB" id="8877021at2"/>
<evidence type="ECO:0000313" key="3">
    <source>
        <dbReference type="Proteomes" id="UP000558113"/>
    </source>
</evidence>
<keyword evidence="3" id="KW-1185">Reference proteome</keyword>
<dbReference type="AlphaFoldDB" id="A0A7X5BZ99"/>
<proteinExistence type="predicted"/>
<evidence type="ECO:0000313" key="2">
    <source>
        <dbReference type="EMBL" id="NBC70502.1"/>
    </source>
</evidence>
<sequence>MLKKSTNLIDFKNILPFDSELFGVYQPLLGWKSERTLRRFRRGHELDRRRLISLLQNRYRGIYKLTGVEGHVREIEYIHPGEQPGAVKGFGSFLLQAIAAELPPLEKYKPDMWPAFIDREKLDKLLNTVVREACMSWYAQLLQQVANAQRAVRLSAAAASEALEKKVNEESVIAGMLLYMADNKLYDQLQQMFYKTDADLEPLLQALYASDPFETLDPKKDLDRVGLSPIGIVHLFRQYFFEFDTFLGAPVGHVWLSPGASAELIEVSTRKTTVERSIEQSTESVSRSELSTTDQDELSDSVKEDNRTDTKFGANANAKESWIWGSAEQSASFDMGTTQQKAREQSHKHMRQQTEKLSTEIRKNFKSAFKTVTETTETSSKRYVLANETDQLINYEFRRKMRQVAVQVQDIGTYLCWQTYVDEPGKQLGVAELMHIAASPDVANIPHPDAVVPPGMLVTDYPIDISFVQTSEDEGDKDEGYTDGREEDTDFNEGDIETIQADFPQTVLAQQAGYRLQKVSFDTSGGDIQLSVKNLTQAPNSTEAKFTVHVNHVNFRGSSPIRVLAKLTWMPDETIAKQIEDQNKANVSAFTARLEQEYRKEFVEAAKERIKLASQIRSRTFEDLREEERIVVYRVLIQELLTKGIPFPDNRTRHAAAELLNSIFDVDKMLYFVAPEWWKPRDHSGQSFGTLVPNGQIGPDGQPVMVPDVATSIPADSLTGWGGMNEMREDNYYITDESDPAKLGSSLGWLLQLDGDNLRNAFLNAPWVKAVIPIRPGKEKAAMNWLKQVEGMNGIGPSDMYGGNEPDLQGKTMLEVLDLLSEKVKAKHDKSIKTTDYPDPDNPGDAGSTVSATPVDKVYEHGFYPLQGGFHAQMGDDFEVFDQWIEVLPTDQVVAVEVKYDPKTGRQL</sequence>
<comment type="caution">
    <text evidence="2">The sequence shown here is derived from an EMBL/GenBank/DDBJ whole genome shotgun (WGS) entry which is preliminary data.</text>
</comment>
<dbReference type="Proteomes" id="UP000558113">
    <property type="component" value="Unassembled WGS sequence"/>
</dbReference>
<feature type="compositionally biased region" description="Basic and acidic residues" evidence="1">
    <location>
        <begin position="300"/>
        <end position="309"/>
    </location>
</feature>
<protein>
    <submittedName>
        <fullName evidence="2">Peptidoglycan-binding protein</fullName>
    </submittedName>
</protein>
<dbReference type="EMBL" id="JAAAMU010000007">
    <property type="protein sequence ID" value="NBC70502.1"/>
    <property type="molecule type" value="Genomic_DNA"/>
</dbReference>
<feature type="region of interest" description="Disordered" evidence="1">
    <location>
        <begin position="272"/>
        <end position="309"/>
    </location>
</feature>
<organism evidence="2 3">
    <name type="scientific">Paenibacillus sacheonensis</name>
    <dbReference type="NCBI Taxonomy" id="742054"/>
    <lineage>
        <taxon>Bacteria</taxon>
        <taxon>Bacillati</taxon>
        <taxon>Bacillota</taxon>
        <taxon>Bacilli</taxon>
        <taxon>Bacillales</taxon>
        <taxon>Paenibacillaceae</taxon>
        <taxon>Paenibacillus</taxon>
    </lineage>
</organism>
<reference evidence="2 3" key="1">
    <citation type="submission" date="2020-01" db="EMBL/GenBank/DDBJ databases">
        <title>Paenibacillus soybeanensis sp. nov. isolated from the nodules of soybean (Glycine max(L.) Merr).</title>
        <authorList>
            <person name="Wang H."/>
        </authorList>
    </citation>
    <scope>NUCLEOTIDE SEQUENCE [LARGE SCALE GENOMIC DNA]</scope>
    <source>
        <strain evidence="2 3">DSM 23054</strain>
    </source>
</reference>
<name>A0A7X5BZ99_9BACL</name>
<feature type="compositionally biased region" description="Polar residues" evidence="1">
    <location>
        <begin position="279"/>
        <end position="293"/>
    </location>
</feature>
<dbReference type="RefSeq" id="WP_161699499.1">
    <property type="nucleotide sequence ID" value="NZ_JAAAMU010000007.1"/>
</dbReference>